<dbReference type="Pfam" id="PF07400">
    <property type="entry name" value="IL11"/>
    <property type="match status" value="1"/>
</dbReference>
<dbReference type="GO" id="GO:0043410">
    <property type="term" value="P:positive regulation of MAPK cascade"/>
    <property type="evidence" value="ECO:0007669"/>
    <property type="project" value="TreeGrafter"/>
</dbReference>
<dbReference type="GO" id="GO:0008284">
    <property type="term" value="P:positive regulation of cell population proliferation"/>
    <property type="evidence" value="ECO:0007669"/>
    <property type="project" value="TreeGrafter"/>
</dbReference>
<dbReference type="HOGENOM" id="CLU_119797_0_0_1"/>
<dbReference type="EMBL" id="AFYH01190715">
    <property type="status" value="NOT_ANNOTATED_CDS"/>
    <property type="molecule type" value="Genomic_DNA"/>
</dbReference>
<accession>H3A6V0</accession>
<keyword evidence="3" id="KW-1185">Reference proteome</keyword>
<reference evidence="2" key="3">
    <citation type="submission" date="2025-09" db="UniProtKB">
        <authorList>
            <consortium name="Ensembl"/>
        </authorList>
    </citation>
    <scope>IDENTIFICATION</scope>
</reference>
<name>H3A6V0_LATCH</name>
<dbReference type="InterPro" id="IPR009079">
    <property type="entry name" value="4_helix_cytokine-like_core"/>
</dbReference>
<dbReference type="OMA" id="LLCYLWH"/>
<dbReference type="FunCoup" id="H3A6V0">
    <property type="interactions" value="248"/>
</dbReference>
<dbReference type="GO" id="GO:0005125">
    <property type="term" value="F:cytokine activity"/>
    <property type="evidence" value="ECO:0007669"/>
    <property type="project" value="TreeGrafter"/>
</dbReference>
<dbReference type="PRINTS" id="PR01927">
    <property type="entry name" value="INTRLEUKIN11"/>
</dbReference>
<dbReference type="SUPFAM" id="SSF47266">
    <property type="entry name" value="4-helical cytokines"/>
    <property type="match status" value="1"/>
</dbReference>
<feature type="chain" id="PRO_5003580025" description="Interleukin 11" evidence="1">
    <location>
        <begin position="21"/>
        <end position="190"/>
    </location>
</feature>
<evidence type="ECO:0000313" key="2">
    <source>
        <dbReference type="Ensembl" id="ENSLACP00000005371.1"/>
    </source>
</evidence>
<evidence type="ECO:0008006" key="4">
    <source>
        <dbReference type="Google" id="ProtNLM"/>
    </source>
</evidence>
<dbReference type="GO" id="GO:0008083">
    <property type="term" value="F:growth factor activity"/>
    <property type="evidence" value="ECO:0007669"/>
    <property type="project" value="TreeGrafter"/>
</dbReference>
<dbReference type="PANTHER" id="PTHR16922:SF0">
    <property type="entry name" value="INTERLEUKIN-11"/>
    <property type="match status" value="1"/>
</dbReference>
<dbReference type="InterPro" id="IPR020438">
    <property type="entry name" value="IL-11"/>
</dbReference>
<dbReference type="Ensembl" id="ENSLACT00000005418.1">
    <property type="protein sequence ID" value="ENSLACP00000005371.1"/>
    <property type="gene ID" value="ENSLACG00000004775.1"/>
</dbReference>
<feature type="signal peptide" evidence="1">
    <location>
        <begin position="1"/>
        <end position="20"/>
    </location>
</feature>
<dbReference type="AlphaFoldDB" id="H3A6V0"/>
<dbReference type="Gene3D" id="1.20.1250.10">
    <property type="match status" value="1"/>
</dbReference>
<reference evidence="3" key="1">
    <citation type="submission" date="2011-08" db="EMBL/GenBank/DDBJ databases">
        <title>The draft genome of Latimeria chalumnae.</title>
        <authorList>
            <person name="Di Palma F."/>
            <person name="Alfoldi J."/>
            <person name="Johnson J."/>
            <person name="Berlin A."/>
            <person name="Gnerre S."/>
            <person name="Jaffe D."/>
            <person name="MacCallum I."/>
            <person name="Young S."/>
            <person name="Walker B.J."/>
            <person name="Lander E."/>
            <person name="Lindblad-Toh K."/>
        </authorList>
    </citation>
    <scope>NUCLEOTIDE SEQUENCE [LARGE SCALE GENOMIC DNA]</scope>
    <source>
        <strain evidence="3">Wild caught</strain>
    </source>
</reference>
<evidence type="ECO:0000256" key="1">
    <source>
        <dbReference type="SAM" id="SignalP"/>
    </source>
</evidence>
<dbReference type="GeneTree" id="ENSGT00390000007165"/>
<reference evidence="2" key="2">
    <citation type="submission" date="2025-08" db="UniProtKB">
        <authorList>
            <consortium name="Ensembl"/>
        </authorList>
    </citation>
    <scope>IDENTIFICATION</scope>
</reference>
<sequence>PGSQSQLAVALLSMCVGLQALPPPRRVDHELDTMVNLAKNILHDTKIAFRQFKLKFPSEGEHRLETLPVLSGSASDLGAIQVTNALSKIDSDLRSYEEHFEWLKKAEVISKAPLEQSITKIHSKTQNLANHIEHLMNRHNIPKSNFSPPQLPPQHATHWSAVHAGHAIFHHFKLFMDWTVRALVVLQNKH</sequence>
<evidence type="ECO:0000313" key="3">
    <source>
        <dbReference type="Proteomes" id="UP000008672"/>
    </source>
</evidence>
<dbReference type="STRING" id="7897.ENSLACP00000005371"/>
<protein>
    <recommendedName>
        <fullName evidence="4">Interleukin 11</fullName>
    </recommendedName>
</protein>
<keyword evidence="1" id="KW-0732">Signal</keyword>
<dbReference type="eggNOG" id="ENOG502RZVA">
    <property type="taxonomic scope" value="Eukaryota"/>
</dbReference>
<dbReference type="PANTHER" id="PTHR16922">
    <property type="entry name" value="INTERLEUKIN 11"/>
    <property type="match status" value="1"/>
</dbReference>
<dbReference type="GO" id="GO:0005737">
    <property type="term" value="C:cytoplasm"/>
    <property type="evidence" value="ECO:0007669"/>
    <property type="project" value="TreeGrafter"/>
</dbReference>
<dbReference type="Proteomes" id="UP000008672">
    <property type="component" value="Unassembled WGS sequence"/>
</dbReference>
<organism evidence="2 3">
    <name type="scientific">Latimeria chalumnae</name>
    <name type="common">Coelacanth</name>
    <dbReference type="NCBI Taxonomy" id="7897"/>
    <lineage>
        <taxon>Eukaryota</taxon>
        <taxon>Metazoa</taxon>
        <taxon>Chordata</taxon>
        <taxon>Craniata</taxon>
        <taxon>Vertebrata</taxon>
        <taxon>Euteleostomi</taxon>
        <taxon>Coelacanthiformes</taxon>
        <taxon>Coelacanthidae</taxon>
        <taxon>Latimeria</taxon>
    </lineage>
</organism>
<dbReference type="InParanoid" id="H3A6V0"/>
<dbReference type="EMBL" id="AFYH01190716">
    <property type="status" value="NOT_ANNOTATED_CDS"/>
    <property type="molecule type" value="Genomic_DNA"/>
</dbReference>
<proteinExistence type="predicted"/>